<organism evidence="2 3">
    <name type="scientific">Pseudovirgaria hyperparasitica</name>
    <dbReference type="NCBI Taxonomy" id="470096"/>
    <lineage>
        <taxon>Eukaryota</taxon>
        <taxon>Fungi</taxon>
        <taxon>Dikarya</taxon>
        <taxon>Ascomycota</taxon>
        <taxon>Pezizomycotina</taxon>
        <taxon>Dothideomycetes</taxon>
        <taxon>Dothideomycetes incertae sedis</taxon>
        <taxon>Acrospermales</taxon>
        <taxon>Acrospermaceae</taxon>
        <taxon>Pseudovirgaria</taxon>
    </lineage>
</organism>
<accession>A0A6A6WLS4</accession>
<evidence type="ECO:0000313" key="3">
    <source>
        <dbReference type="Proteomes" id="UP000799437"/>
    </source>
</evidence>
<dbReference type="EMBL" id="ML996565">
    <property type="protein sequence ID" value="KAF2763112.1"/>
    <property type="molecule type" value="Genomic_DNA"/>
</dbReference>
<dbReference type="AlphaFoldDB" id="A0A6A6WLS4"/>
<dbReference type="RefSeq" id="XP_033605563.1">
    <property type="nucleotide sequence ID" value="XM_033745126.1"/>
</dbReference>
<proteinExistence type="predicted"/>
<sequence>MDELLSQFPMPPQSIRVAPPIPPSLSKISGNGVGNNDPATTSHSTPPSTPSLPSTAAVVESTLLEQFSSKHEDVPLEVFFQFCYGPLDGLAGEGARSRHDVLEHLYQQRSTGSGWEQQYRLDIERLTKKALIIALSLQHRKIRKYLKDKALSANDTPDPQVILISRTRILYNAEHVVGLDDTSPIFVELARPHISAMIFELSLKDRHTVKMFAGPDTSAHLLSEVFSGVTDKPITIFPGSAPSERVYAEMNANDELPLLCRTFANLGYPFESIHQMIWLEATALINYSTLIAFRNILVSYTQQSLLRILFSPQTSPRNRPRHPNLRPPSLQIGQPPMGTLCIGLHARLRLTTTRLIDDPVPPALTAVRTDVRGRG</sequence>
<protein>
    <submittedName>
        <fullName evidence="2">Uncharacterized protein</fullName>
    </submittedName>
</protein>
<feature type="region of interest" description="Disordered" evidence="1">
    <location>
        <begin position="1"/>
        <end position="54"/>
    </location>
</feature>
<dbReference type="Proteomes" id="UP000799437">
    <property type="component" value="Unassembled WGS sequence"/>
</dbReference>
<gene>
    <name evidence="2" type="ORF">EJ05DRAFT_481952</name>
</gene>
<evidence type="ECO:0000313" key="2">
    <source>
        <dbReference type="EMBL" id="KAF2763112.1"/>
    </source>
</evidence>
<feature type="compositionally biased region" description="Low complexity" evidence="1">
    <location>
        <begin position="38"/>
        <end position="54"/>
    </location>
</feature>
<name>A0A6A6WLS4_9PEZI</name>
<keyword evidence="3" id="KW-1185">Reference proteome</keyword>
<reference evidence="2" key="1">
    <citation type="journal article" date="2020" name="Stud. Mycol.">
        <title>101 Dothideomycetes genomes: a test case for predicting lifestyles and emergence of pathogens.</title>
        <authorList>
            <person name="Haridas S."/>
            <person name="Albert R."/>
            <person name="Binder M."/>
            <person name="Bloem J."/>
            <person name="Labutti K."/>
            <person name="Salamov A."/>
            <person name="Andreopoulos B."/>
            <person name="Baker S."/>
            <person name="Barry K."/>
            <person name="Bills G."/>
            <person name="Bluhm B."/>
            <person name="Cannon C."/>
            <person name="Castanera R."/>
            <person name="Culley D."/>
            <person name="Daum C."/>
            <person name="Ezra D."/>
            <person name="Gonzalez J."/>
            <person name="Henrissat B."/>
            <person name="Kuo A."/>
            <person name="Liang C."/>
            <person name="Lipzen A."/>
            <person name="Lutzoni F."/>
            <person name="Magnuson J."/>
            <person name="Mondo S."/>
            <person name="Nolan M."/>
            <person name="Ohm R."/>
            <person name="Pangilinan J."/>
            <person name="Park H.-J."/>
            <person name="Ramirez L."/>
            <person name="Alfaro M."/>
            <person name="Sun H."/>
            <person name="Tritt A."/>
            <person name="Yoshinaga Y."/>
            <person name="Zwiers L.-H."/>
            <person name="Turgeon B."/>
            <person name="Goodwin S."/>
            <person name="Spatafora J."/>
            <person name="Crous P."/>
            <person name="Grigoriev I."/>
        </authorList>
    </citation>
    <scope>NUCLEOTIDE SEQUENCE</scope>
    <source>
        <strain evidence="2">CBS 121739</strain>
    </source>
</reference>
<dbReference type="GeneID" id="54486180"/>
<evidence type="ECO:0000256" key="1">
    <source>
        <dbReference type="SAM" id="MobiDB-lite"/>
    </source>
</evidence>